<dbReference type="PROSITE" id="PS51910">
    <property type="entry name" value="GH18_2"/>
    <property type="match status" value="1"/>
</dbReference>
<dbReference type="PANTHER" id="PTHR46073">
    <property type="entry name" value="CHITINASE"/>
    <property type="match status" value="1"/>
</dbReference>
<feature type="domain" description="GH18" evidence="1">
    <location>
        <begin position="1"/>
        <end position="160"/>
    </location>
</feature>
<dbReference type="Pfam" id="PF00704">
    <property type="entry name" value="Glyco_hydro_18"/>
    <property type="match status" value="1"/>
</dbReference>
<keyword evidence="2" id="KW-1185">Reference proteome</keyword>
<dbReference type="Gene3D" id="3.20.20.80">
    <property type="entry name" value="Glycosidases"/>
    <property type="match status" value="1"/>
</dbReference>
<sequence>MQRLCLSLEDLRASLARANRYVLSFASGYDKWSLATGFDLSKLIQVVDFINVMTYDYYAAWEAPSGCITGPPAPLYGGWWFLSENVDSTMKFYACTTQQIKKLNLGIPFYGRYWNNVPNLYFDPLHRAAVSANGGNCEGDAIAWRDIPTSWNLSKNEKSY</sequence>
<dbReference type="InterPro" id="IPR001223">
    <property type="entry name" value="Glyco_hydro18_cat"/>
</dbReference>
<name>A0A914DK05_9BILA</name>
<dbReference type="WBParaSite" id="ACRNAN_scaffold2921.g11655.t1">
    <property type="protein sequence ID" value="ACRNAN_scaffold2921.g11655.t1"/>
    <property type="gene ID" value="ACRNAN_scaffold2921.g11655"/>
</dbReference>
<reference evidence="3" key="1">
    <citation type="submission" date="2022-11" db="UniProtKB">
        <authorList>
            <consortium name="WormBaseParasite"/>
        </authorList>
    </citation>
    <scope>IDENTIFICATION</scope>
</reference>
<dbReference type="SUPFAM" id="SSF51445">
    <property type="entry name" value="(Trans)glycosidases"/>
    <property type="match status" value="1"/>
</dbReference>
<dbReference type="PANTHER" id="PTHR46073:SF4">
    <property type="entry name" value="GH18 DOMAIN-CONTAINING PROTEIN"/>
    <property type="match status" value="1"/>
</dbReference>
<dbReference type="Proteomes" id="UP000887540">
    <property type="component" value="Unplaced"/>
</dbReference>
<proteinExistence type="predicted"/>
<organism evidence="2 3">
    <name type="scientific">Acrobeloides nanus</name>
    <dbReference type="NCBI Taxonomy" id="290746"/>
    <lineage>
        <taxon>Eukaryota</taxon>
        <taxon>Metazoa</taxon>
        <taxon>Ecdysozoa</taxon>
        <taxon>Nematoda</taxon>
        <taxon>Chromadorea</taxon>
        <taxon>Rhabditida</taxon>
        <taxon>Tylenchina</taxon>
        <taxon>Cephalobomorpha</taxon>
        <taxon>Cephaloboidea</taxon>
        <taxon>Cephalobidae</taxon>
        <taxon>Acrobeloides</taxon>
    </lineage>
</organism>
<evidence type="ECO:0000259" key="1">
    <source>
        <dbReference type="PROSITE" id="PS51910"/>
    </source>
</evidence>
<dbReference type="InterPro" id="IPR017853">
    <property type="entry name" value="GH"/>
</dbReference>
<dbReference type="AlphaFoldDB" id="A0A914DK05"/>
<evidence type="ECO:0000313" key="3">
    <source>
        <dbReference type="WBParaSite" id="ACRNAN_scaffold2921.g11655.t1"/>
    </source>
</evidence>
<accession>A0A914DK05</accession>
<protein>
    <submittedName>
        <fullName evidence="3">GH18 domain-containing protein</fullName>
    </submittedName>
</protein>
<dbReference type="GO" id="GO:0005975">
    <property type="term" value="P:carbohydrate metabolic process"/>
    <property type="evidence" value="ECO:0007669"/>
    <property type="project" value="InterPro"/>
</dbReference>
<evidence type="ECO:0000313" key="2">
    <source>
        <dbReference type="Proteomes" id="UP000887540"/>
    </source>
</evidence>